<dbReference type="AlphaFoldDB" id="K6E5H3"/>
<evidence type="ECO:0000313" key="3">
    <source>
        <dbReference type="Proteomes" id="UP000006315"/>
    </source>
</evidence>
<name>K6E5H3_SCHAZ</name>
<protein>
    <recommendedName>
        <fullName evidence="4">YlaH-like protein</fullName>
    </recommendedName>
</protein>
<dbReference type="GeneID" id="89469169"/>
<dbReference type="InterPro" id="IPR025620">
    <property type="entry name" value="YlaH"/>
</dbReference>
<dbReference type="EMBL" id="AJLR01000039">
    <property type="protein sequence ID" value="EKN68491.1"/>
    <property type="molecule type" value="Genomic_DNA"/>
</dbReference>
<dbReference type="Proteomes" id="UP000006315">
    <property type="component" value="Unassembled WGS sequence"/>
</dbReference>
<keyword evidence="3" id="KW-1185">Reference proteome</keyword>
<proteinExistence type="predicted"/>
<reference evidence="2 3" key="1">
    <citation type="journal article" date="2012" name="Front. Microbiol.">
        <title>Redundancy and modularity in membrane-associated dissimilatory nitrate reduction in Bacillus.</title>
        <authorList>
            <person name="Heylen K."/>
            <person name="Keltjens J."/>
        </authorList>
    </citation>
    <scope>NUCLEOTIDE SEQUENCE [LARGE SCALE GENOMIC DNA]</scope>
    <source>
        <strain evidence="2 3">LMG 9581</strain>
    </source>
</reference>
<feature type="transmembrane region" description="Helical" evidence="1">
    <location>
        <begin position="80"/>
        <end position="96"/>
    </location>
</feature>
<keyword evidence="1" id="KW-0812">Transmembrane</keyword>
<accession>K6E5H3</accession>
<evidence type="ECO:0000313" key="2">
    <source>
        <dbReference type="EMBL" id="EKN68491.1"/>
    </source>
</evidence>
<feature type="transmembrane region" description="Helical" evidence="1">
    <location>
        <begin position="55"/>
        <end position="74"/>
    </location>
</feature>
<evidence type="ECO:0000256" key="1">
    <source>
        <dbReference type="SAM" id="Phobius"/>
    </source>
</evidence>
<evidence type="ECO:0008006" key="4">
    <source>
        <dbReference type="Google" id="ProtNLM"/>
    </source>
</evidence>
<dbReference type="PATRIC" id="fig|1131731.3.peg.853"/>
<dbReference type="Pfam" id="PF14036">
    <property type="entry name" value="YlaH"/>
    <property type="match status" value="1"/>
</dbReference>
<organism evidence="2 3">
    <name type="scientific">Schinkia azotoformans LMG 9581</name>
    <dbReference type="NCBI Taxonomy" id="1131731"/>
    <lineage>
        <taxon>Bacteria</taxon>
        <taxon>Bacillati</taxon>
        <taxon>Bacillota</taxon>
        <taxon>Bacilli</taxon>
        <taxon>Bacillales</taxon>
        <taxon>Bacillaceae</taxon>
        <taxon>Calidifontibacillus/Schinkia group</taxon>
        <taxon>Schinkia</taxon>
    </lineage>
</organism>
<keyword evidence="1" id="KW-1133">Transmembrane helix</keyword>
<feature type="transmembrane region" description="Helical" evidence="1">
    <location>
        <begin position="30"/>
        <end position="48"/>
    </location>
</feature>
<dbReference type="STRING" id="1131731.BAZO_04105"/>
<sequence>MEEVTKIDPSMLSAFAELVGVHNNIERGMLLLYIIIVILTIIVFNLGFARKLSIVKTIIVYILLFIGCSPLTLLGVRLPVAEGLVITAVVLGIYRFRMYQQRKERQNEKTE</sequence>
<comment type="caution">
    <text evidence="2">The sequence shown here is derived from an EMBL/GenBank/DDBJ whole genome shotgun (WGS) entry which is preliminary data.</text>
</comment>
<keyword evidence="1" id="KW-0472">Membrane</keyword>
<dbReference type="RefSeq" id="WP_003330002.1">
    <property type="nucleotide sequence ID" value="NZ_AJLR01000039.1"/>
</dbReference>
<gene>
    <name evidence="2" type="ORF">BAZO_04105</name>
</gene>